<evidence type="ECO:0000256" key="3">
    <source>
        <dbReference type="ARBA" id="ARBA00022516"/>
    </source>
</evidence>
<dbReference type="EC" id="2.3.1.51" evidence="7"/>
<reference evidence="10" key="1">
    <citation type="journal article" date="2019" name="Int. J. Syst. Evol. Microbiol.">
        <title>The Global Catalogue of Microorganisms (GCM) 10K type strain sequencing project: providing services to taxonomists for standard genome sequencing and annotation.</title>
        <authorList>
            <consortium name="The Broad Institute Genomics Platform"/>
            <consortium name="The Broad Institute Genome Sequencing Center for Infectious Disease"/>
            <person name="Wu L."/>
            <person name="Ma J."/>
        </authorList>
    </citation>
    <scope>NUCLEOTIDE SEQUENCE [LARGE SCALE GENOMIC DNA]</scope>
    <source>
        <strain evidence="10">KCTC 33676</strain>
    </source>
</reference>
<evidence type="ECO:0000256" key="1">
    <source>
        <dbReference type="ARBA" id="ARBA00005189"/>
    </source>
</evidence>
<dbReference type="InterPro" id="IPR004552">
    <property type="entry name" value="AGP_acyltrans"/>
</dbReference>
<keyword evidence="7" id="KW-0594">Phospholipid biosynthesis</keyword>
<evidence type="ECO:0000313" key="9">
    <source>
        <dbReference type="EMBL" id="MFD2671084.1"/>
    </source>
</evidence>
<evidence type="ECO:0000256" key="2">
    <source>
        <dbReference type="ARBA" id="ARBA00008655"/>
    </source>
</evidence>
<dbReference type="SMART" id="SM00563">
    <property type="entry name" value="PlsC"/>
    <property type="match status" value="1"/>
</dbReference>
<keyword evidence="7" id="KW-1208">Phospholipid metabolism</keyword>
<dbReference type="PANTHER" id="PTHR10434">
    <property type="entry name" value="1-ACYL-SN-GLYCEROL-3-PHOSPHATE ACYLTRANSFERASE"/>
    <property type="match status" value="1"/>
</dbReference>
<dbReference type="CDD" id="cd07989">
    <property type="entry name" value="LPLAT_AGPAT-like"/>
    <property type="match status" value="1"/>
</dbReference>
<evidence type="ECO:0000259" key="8">
    <source>
        <dbReference type="SMART" id="SM00563"/>
    </source>
</evidence>
<comment type="caution">
    <text evidence="9">The sequence shown here is derived from an EMBL/GenBank/DDBJ whole genome shotgun (WGS) entry which is preliminary data.</text>
</comment>
<proteinExistence type="inferred from homology"/>
<dbReference type="RefSeq" id="WP_379928516.1">
    <property type="nucleotide sequence ID" value="NZ_JBHUMM010000009.1"/>
</dbReference>
<evidence type="ECO:0000313" key="10">
    <source>
        <dbReference type="Proteomes" id="UP001597497"/>
    </source>
</evidence>
<comment type="similarity">
    <text evidence="2 7">Belongs to the 1-acyl-sn-glycerol-3-phosphate acyltransferase family.</text>
</comment>
<keyword evidence="6 7" id="KW-0012">Acyltransferase</keyword>
<dbReference type="Proteomes" id="UP001597497">
    <property type="component" value="Unassembled WGS sequence"/>
</dbReference>
<gene>
    <name evidence="9" type="ORF">ACFSUC_05645</name>
</gene>
<keyword evidence="4 7" id="KW-0808">Transferase</keyword>
<comment type="pathway">
    <text evidence="1">Lipid metabolism.</text>
</comment>
<feature type="domain" description="Phospholipid/glycerol acyltransferase" evidence="8">
    <location>
        <begin position="75"/>
        <end position="189"/>
    </location>
</feature>
<name>A0ABW5R9I4_9BACL</name>
<keyword evidence="10" id="KW-1185">Reference proteome</keyword>
<dbReference type="Pfam" id="PF01553">
    <property type="entry name" value="Acyltransferase"/>
    <property type="match status" value="1"/>
</dbReference>
<dbReference type="PANTHER" id="PTHR10434:SF64">
    <property type="entry name" value="1-ACYL-SN-GLYCEROL-3-PHOSPHATE ACYLTRANSFERASE-RELATED"/>
    <property type="match status" value="1"/>
</dbReference>
<protein>
    <recommendedName>
        <fullName evidence="7">1-acyl-sn-glycerol-3-phosphate acyltransferase</fullName>
        <ecNumber evidence="7">2.3.1.51</ecNumber>
    </recommendedName>
</protein>
<accession>A0ABW5R9I4</accession>
<dbReference type="GO" id="GO:0016746">
    <property type="term" value="F:acyltransferase activity"/>
    <property type="evidence" value="ECO:0007669"/>
    <property type="project" value="UniProtKB-KW"/>
</dbReference>
<organism evidence="9 10">
    <name type="scientific">Marinicrinis sediminis</name>
    <dbReference type="NCBI Taxonomy" id="1652465"/>
    <lineage>
        <taxon>Bacteria</taxon>
        <taxon>Bacillati</taxon>
        <taxon>Bacillota</taxon>
        <taxon>Bacilli</taxon>
        <taxon>Bacillales</taxon>
        <taxon>Paenibacillaceae</taxon>
    </lineage>
</organism>
<evidence type="ECO:0000256" key="7">
    <source>
        <dbReference type="RuleBase" id="RU361267"/>
    </source>
</evidence>
<dbReference type="EMBL" id="JBHUMM010000009">
    <property type="protein sequence ID" value="MFD2671084.1"/>
    <property type="molecule type" value="Genomic_DNA"/>
</dbReference>
<keyword evidence="3 7" id="KW-0444">Lipid biosynthesis</keyword>
<keyword evidence="5 7" id="KW-0443">Lipid metabolism</keyword>
<dbReference type="NCBIfam" id="TIGR00530">
    <property type="entry name" value="AGP_acyltrn"/>
    <property type="match status" value="1"/>
</dbReference>
<sequence length="239" mass="27145">MKLKNLLYLARFSGYMVTTLPNYFKAKRLSKKGDIAGSTAVAYRQSKDWSRYIFKLIQSEVVVKGLEHVPKDQSVLFVSNHQAIFDIPIIMHAVPAPSGFIAKKELEKMPIIGNWMSYIHCIFMDRSNPRQSLKAINEGAQVLRDGYNMIIFPEGTRSKTGELKDFKAGSFKLALKAKAPVVPVVIKNSYRLLQDGKLNKHQQVEVIFTPPIETAELTKEESAELPDRVHARIRQELDK</sequence>
<comment type="domain">
    <text evidence="7">The HXXXXD motif is essential for acyltransferase activity and may constitute the binding site for the phosphate moiety of the glycerol-3-phosphate.</text>
</comment>
<dbReference type="InterPro" id="IPR002123">
    <property type="entry name" value="Plipid/glycerol_acylTrfase"/>
</dbReference>
<comment type="catalytic activity">
    <reaction evidence="7">
        <text>a 1-acyl-sn-glycero-3-phosphate + an acyl-CoA = a 1,2-diacyl-sn-glycero-3-phosphate + CoA</text>
        <dbReference type="Rhea" id="RHEA:19709"/>
        <dbReference type="ChEBI" id="CHEBI:57287"/>
        <dbReference type="ChEBI" id="CHEBI:57970"/>
        <dbReference type="ChEBI" id="CHEBI:58342"/>
        <dbReference type="ChEBI" id="CHEBI:58608"/>
        <dbReference type="EC" id="2.3.1.51"/>
    </reaction>
</comment>
<evidence type="ECO:0000256" key="6">
    <source>
        <dbReference type="ARBA" id="ARBA00023315"/>
    </source>
</evidence>
<evidence type="ECO:0000256" key="4">
    <source>
        <dbReference type="ARBA" id="ARBA00022679"/>
    </source>
</evidence>
<dbReference type="SUPFAM" id="SSF69593">
    <property type="entry name" value="Glycerol-3-phosphate (1)-acyltransferase"/>
    <property type="match status" value="1"/>
</dbReference>
<evidence type="ECO:0000256" key="5">
    <source>
        <dbReference type="ARBA" id="ARBA00023098"/>
    </source>
</evidence>